<dbReference type="Pfam" id="PF00646">
    <property type="entry name" value="F-box"/>
    <property type="match status" value="1"/>
</dbReference>
<dbReference type="CDD" id="cd09917">
    <property type="entry name" value="F-box_SF"/>
    <property type="match status" value="1"/>
</dbReference>
<comment type="caution">
    <text evidence="2">The sequence shown here is derived from an EMBL/GenBank/DDBJ whole genome shotgun (WGS) entry which is preliminary data.</text>
</comment>
<dbReference type="SMART" id="SM00256">
    <property type="entry name" value="FBOX"/>
    <property type="match status" value="1"/>
</dbReference>
<evidence type="ECO:0000313" key="2">
    <source>
        <dbReference type="EMBL" id="PQQ19067.1"/>
    </source>
</evidence>
<gene>
    <name evidence="2" type="ORF">Pyn_00578</name>
</gene>
<dbReference type="PROSITE" id="PS50181">
    <property type="entry name" value="FBOX"/>
    <property type="match status" value="1"/>
</dbReference>
<dbReference type="PANTHER" id="PTHR31900">
    <property type="entry name" value="F-BOX/RNI SUPERFAMILY PROTEIN-RELATED"/>
    <property type="match status" value="1"/>
</dbReference>
<dbReference type="STRING" id="2094558.A0A314ZLM1"/>
<protein>
    <submittedName>
        <fullName evidence="2">F-box/LRR-repeat protein</fullName>
    </submittedName>
</protein>
<dbReference type="PANTHER" id="PTHR31900:SF27">
    <property type="entry name" value="FBD DOMAIN-CONTAINING PROTEIN"/>
    <property type="match status" value="1"/>
</dbReference>
<dbReference type="InterPro" id="IPR032675">
    <property type="entry name" value="LRR_dom_sf"/>
</dbReference>
<dbReference type="Proteomes" id="UP000250321">
    <property type="component" value="Unassembled WGS sequence"/>
</dbReference>
<dbReference type="Gene3D" id="1.20.1280.50">
    <property type="match status" value="1"/>
</dbReference>
<dbReference type="Gene3D" id="3.80.10.10">
    <property type="entry name" value="Ribonuclease Inhibitor"/>
    <property type="match status" value="1"/>
</dbReference>
<dbReference type="OrthoDB" id="1148828at2759"/>
<dbReference type="InterPro" id="IPR001810">
    <property type="entry name" value="F-box_dom"/>
</dbReference>
<dbReference type="SUPFAM" id="SSF52047">
    <property type="entry name" value="RNI-like"/>
    <property type="match status" value="1"/>
</dbReference>
<evidence type="ECO:0000313" key="3">
    <source>
        <dbReference type="Proteomes" id="UP000250321"/>
    </source>
</evidence>
<dbReference type="InterPro" id="IPR050232">
    <property type="entry name" value="FBL13/AtMIF1-like"/>
</dbReference>
<accession>A0A314ZLM1</accession>
<dbReference type="InterPro" id="IPR055411">
    <property type="entry name" value="LRR_FXL15/At3g58940/PEG3-like"/>
</dbReference>
<keyword evidence="3" id="KW-1185">Reference proteome</keyword>
<reference evidence="2 3" key="1">
    <citation type="submission" date="2018-02" db="EMBL/GenBank/DDBJ databases">
        <title>Draft genome of wild Prunus yedoensis var. nudiflora.</title>
        <authorList>
            <person name="Baek S."/>
            <person name="Kim J.-H."/>
            <person name="Choi K."/>
            <person name="Kim G.-B."/>
            <person name="Cho A."/>
            <person name="Jang H."/>
            <person name="Shin C.-H."/>
            <person name="Yu H.-J."/>
            <person name="Mun J.-H."/>
        </authorList>
    </citation>
    <scope>NUCLEOTIDE SEQUENCE [LARGE SCALE GENOMIC DNA]</scope>
    <source>
        <strain evidence="3">cv. Jeju island</strain>
        <tissue evidence="2">Leaf</tissue>
    </source>
</reference>
<dbReference type="EMBL" id="PJQY01000083">
    <property type="protein sequence ID" value="PQQ19067.1"/>
    <property type="molecule type" value="Genomic_DNA"/>
</dbReference>
<evidence type="ECO:0000259" key="1">
    <source>
        <dbReference type="PROSITE" id="PS50181"/>
    </source>
</evidence>
<dbReference type="Pfam" id="PF24758">
    <property type="entry name" value="LRR_At5g56370"/>
    <property type="match status" value="1"/>
</dbReference>
<feature type="domain" description="F-box" evidence="1">
    <location>
        <begin position="26"/>
        <end position="62"/>
    </location>
</feature>
<organism evidence="2 3">
    <name type="scientific">Prunus yedoensis var. nudiflora</name>
    <dbReference type="NCBI Taxonomy" id="2094558"/>
    <lineage>
        <taxon>Eukaryota</taxon>
        <taxon>Viridiplantae</taxon>
        <taxon>Streptophyta</taxon>
        <taxon>Embryophyta</taxon>
        <taxon>Tracheophyta</taxon>
        <taxon>Spermatophyta</taxon>
        <taxon>Magnoliopsida</taxon>
        <taxon>eudicotyledons</taxon>
        <taxon>Gunneridae</taxon>
        <taxon>Pentapetalae</taxon>
        <taxon>rosids</taxon>
        <taxon>fabids</taxon>
        <taxon>Rosales</taxon>
        <taxon>Rosaceae</taxon>
        <taxon>Amygdaloideae</taxon>
        <taxon>Amygdaleae</taxon>
        <taxon>Prunus</taxon>
    </lineage>
</organism>
<dbReference type="InterPro" id="IPR036047">
    <property type="entry name" value="F-box-like_dom_sf"/>
</dbReference>
<proteinExistence type="predicted"/>
<sequence>MEHKSKLMATASRPGQARMHAKSRRVDIFSHLPDEVALRILCRLSIKDLTRFGCVSKRCRQLYLLSPVLHFDDFPKANTLTCGKRLKLLNCLDRYLVHRGDNKIMKFSVCWACHRLPADEATQCFCDEYYRIMTWIHNAVRCKVQVLDLEISMFEDMAFPSCVFPCESLVHLSLDMKCRIEVPSTFFSNLQYLDLSKVNIVDEGFFKWISCSCKVIKELNLHQVYGPKNVTIESWSLESFSLECHKLIDICHLNISGEKLEEIFIDWKFATPNGKSLSIFAPNLEKFYWFGNFVRNPSLGNPGCLKEVGIFLDPEADDYKYVFDDVYTSSEVNFLNLNEETIKALFRDGSMPAPFENIRHLRVHIRSFINDLVPAMVFLFSGLHNLYTLYIKSSPPLVEPESNNASGFVMGHWSMQNLAFIKQLKEVTIELSHGSNGVEFAMYMLAHAQNLEKMVIIHLPKQYVRRKIKKSKNISKAKIVFKERNRDLV</sequence>
<name>A0A314ZLM1_PRUYE</name>
<dbReference type="SUPFAM" id="SSF81383">
    <property type="entry name" value="F-box domain"/>
    <property type="match status" value="1"/>
</dbReference>
<dbReference type="AlphaFoldDB" id="A0A314ZLM1"/>